<protein>
    <submittedName>
        <fullName evidence="1">Uncharacterized protein</fullName>
    </submittedName>
</protein>
<name>A0A182IHE8_ANOAR</name>
<dbReference type="Proteomes" id="UP000075840">
    <property type="component" value="Unassembled WGS sequence"/>
</dbReference>
<dbReference type="VEuPathDB" id="VectorBase:AARA014878"/>
<sequence>MPPVSGYQAAPFVMPFSNEGDAVLQATPRDILPWLFAYISDRCLNTSSSGVNDGCDRSKPRELYRPWPPSQVPSFDAAYPSGLSEGSMWMRVLSSSHLMYGSDP</sequence>
<dbReference type="AlphaFoldDB" id="A0A182IHE8"/>
<organism evidence="1 2">
    <name type="scientific">Anopheles arabiensis</name>
    <name type="common">Mosquito</name>
    <dbReference type="NCBI Taxonomy" id="7173"/>
    <lineage>
        <taxon>Eukaryota</taxon>
        <taxon>Metazoa</taxon>
        <taxon>Ecdysozoa</taxon>
        <taxon>Arthropoda</taxon>
        <taxon>Hexapoda</taxon>
        <taxon>Insecta</taxon>
        <taxon>Pterygota</taxon>
        <taxon>Neoptera</taxon>
        <taxon>Endopterygota</taxon>
        <taxon>Diptera</taxon>
        <taxon>Nematocera</taxon>
        <taxon>Culicoidea</taxon>
        <taxon>Culicidae</taxon>
        <taxon>Anophelinae</taxon>
        <taxon>Anopheles</taxon>
    </lineage>
</organism>
<reference evidence="1" key="1">
    <citation type="submission" date="2022-08" db="UniProtKB">
        <authorList>
            <consortium name="EnsemblMetazoa"/>
        </authorList>
    </citation>
    <scope>IDENTIFICATION</scope>
    <source>
        <strain evidence="1">Dongola</strain>
    </source>
</reference>
<dbReference type="EMBL" id="APCN01000984">
    <property type="status" value="NOT_ANNOTATED_CDS"/>
    <property type="molecule type" value="Genomic_DNA"/>
</dbReference>
<dbReference type="EnsemblMetazoa" id="AARA014878-RA">
    <property type="protein sequence ID" value="AARA014878-PA"/>
    <property type="gene ID" value="AARA014878"/>
</dbReference>
<accession>A0A182IHE8</accession>
<evidence type="ECO:0000313" key="1">
    <source>
        <dbReference type="EnsemblMetazoa" id="AARA014878-PA"/>
    </source>
</evidence>
<evidence type="ECO:0000313" key="2">
    <source>
        <dbReference type="Proteomes" id="UP000075840"/>
    </source>
</evidence>
<keyword evidence="2" id="KW-1185">Reference proteome</keyword>
<proteinExistence type="predicted"/>